<evidence type="ECO:0000256" key="2">
    <source>
        <dbReference type="ARBA" id="ARBA00006251"/>
    </source>
</evidence>
<dbReference type="InterPro" id="IPR006449">
    <property type="entry name" value="Squal_synth-like"/>
</dbReference>
<dbReference type="SFLD" id="SFLDG01018">
    <property type="entry name" value="Squalene/Phytoene_Synthase_Lik"/>
    <property type="match status" value="1"/>
</dbReference>
<dbReference type="GO" id="GO:0006696">
    <property type="term" value="P:ergosterol biosynthetic process"/>
    <property type="evidence" value="ECO:0007669"/>
    <property type="project" value="TreeGrafter"/>
</dbReference>
<evidence type="ECO:0000313" key="6">
    <source>
        <dbReference type="EMBL" id="KAF9517137.1"/>
    </source>
</evidence>
<evidence type="ECO:0000256" key="5">
    <source>
        <dbReference type="RuleBase" id="RU368088"/>
    </source>
</evidence>
<dbReference type="FunFam" id="1.10.600.10:FF:000023">
    <property type="entry name" value="Squalene synthase"/>
    <property type="match status" value="1"/>
</dbReference>
<dbReference type="SFLD" id="SFLDS00005">
    <property type="entry name" value="Isoprenoid_Synthase_Type_I"/>
    <property type="match status" value="1"/>
</dbReference>
<dbReference type="InterPro" id="IPR002060">
    <property type="entry name" value="Squ/phyt_synthse"/>
</dbReference>
<proteinExistence type="inferred from homology"/>
<dbReference type="Pfam" id="PF00494">
    <property type="entry name" value="SQS_PSY"/>
    <property type="match status" value="1"/>
</dbReference>
<comment type="catalytic activity">
    <reaction evidence="5">
        <text>2 (2E,6E)-farnesyl diphosphate + NADPH + H(+) = squalene + 2 diphosphate + NADP(+)</text>
        <dbReference type="Rhea" id="RHEA:32295"/>
        <dbReference type="ChEBI" id="CHEBI:15378"/>
        <dbReference type="ChEBI" id="CHEBI:15440"/>
        <dbReference type="ChEBI" id="CHEBI:33019"/>
        <dbReference type="ChEBI" id="CHEBI:57783"/>
        <dbReference type="ChEBI" id="CHEBI:58349"/>
        <dbReference type="ChEBI" id="CHEBI:175763"/>
        <dbReference type="EC" id="2.5.1.21"/>
    </reaction>
</comment>
<dbReference type="InterPro" id="IPR008949">
    <property type="entry name" value="Isoprenoid_synthase_dom_sf"/>
</dbReference>
<evidence type="ECO:0000256" key="4">
    <source>
        <dbReference type="ARBA" id="ARBA00022679"/>
    </source>
</evidence>
<dbReference type="CDD" id="cd00683">
    <property type="entry name" value="Trans_IPPS_HH"/>
    <property type="match status" value="1"/>
</dbReference>
<dbReference type="PANTHER" id="PTHR11626">
    <property type="entry name" value="FARNESYL-DIPHOSPHATE FARNESYLTRANSFERASE"/>
    <property type="match status" value="1"/>
</dbReference>
<dbReference type="InterPro" id="IPR044844">
    <property type="entry name" value="Trans_IPPS_euk-type"/>
</dbReference>
<dbReference type="NCBIfam" id="TIGR01559">
    <property type="entry name" value="squal_synth"/>
    <property type="match status" value="1"/>
</dbReference>
<dbReference type="EC" id="2.5.1.21" evidence="3 5"/>
<sequence>MGVLSWLITFVTHPEDLRILIQYKIYHEVKRDITNPAEFDTSGYNRKEMRRCWEFLDLTSRSFAAVIKELDGDLARTIALFYLVLRGLDTVEDDMTIPDEIKQPMLRSFHEKLQTKGWSFGGSGPNEKDRQLLVEFNVVIDETARLEPDVRNVIIDITRKMENGMADFAHKAVLSPTSTYIETIEDFDLYCHYVAGLVGEGLSRLFAATGKEPPMLAKELVLSNSMGLLLQKVNILRDIREDIDDARYFWPRSILEAHGFSHPAELREIENRDRALWVLSAMTLDALRHATDALDYLSLLKNQSVFNFCAIPAAMALATLQLCFMNSAVFDRNIKIRKAQAADLIMKCTNPRDVSYMFRNYARQLHAKAVPDDPYFIKISVALGKIEMWCEHHYPSFVVLRTSGGGRIHGAQGDESDARMRIVKRYEALSEHKSAETLARDPGRAIQAPQAASAPGGLSWQLLALVGLAFGLIMGIAWIVVWIVVTFLA</sequence>
<keyword evidence="7" id="KW-1185">Reference proteome</keyword>
<dbReference type="EMBL" id="MU128934">
    <property type="protein sequence ID" value="KAF9517137.1"/>
    <property type="molecule type" value="Genomic_DNA"/>
</dbReference>
<keyword evidence="5" id="KW-0472">Membrane</keyword>
<comment type="cofactor">
    <cofactor evidence="1 5">
        <name>Mg(2+)</name>
        <dbReference type="ChEBI" id="CHEBI:18420"/>
    </cofactor>
</comment>
<reference evidence="6" key="1">
    <citation type="journal article" date="2020" name="Nat. Commun.">
        <title>Large-scale genome sequencing of mycorrhizal fungi provides insights into the early evolution of symbiotic traits.</title>
        <authorList>
            <person name="Miyauchi S."/>
            <person name="Kiss E."/>
            <person name="Kuo A."/>
            <person name="Drula E."/>
            <person name="Kohler A."/>
            <person name="Sanchez-Garcia M."/>
            <person name="Morin E."/>
            <person name="Andreopoulos B."/>
            <person name="Barry K.W."/>
            <person name="Bonito G."/>
            <person name="Buee M."/>
            <person name="Carver A."/>
            <person name="Chen C."/>
            <person name="Cichocki N."/>
            <person name="Clum A."/>
            <person name="Culley D."/>
            <person name="Crous P.W."/>
            <person name="Fauchery L."/>
            <person name="Girlanda M."/>
            <person name="Hayes R.D."/>
            <person name="Keri Z."/>
            <person name="LaButti K."/>
            <person name="Lipzen A."/>
            <person name="Lombard V."/>
            <person name="Magnuson J."/>
            <person name="Maillard F."/>
            <person name="Murat C."/>
            <person name="Nolan M."/>
            <person name="Ohm R.A."/>
            <person name="Pangilinan J."/>
            <person name="Pereira M.F."/>
            <person name="Perotto S."/>
            <person name="Peter M."/>
            <person name="Pfister S."/>
            <person name="Riley R."/>
            <person name="Sitrit Y."/>
            <person name="Stielow J.B."/>
            <person name="Szollosi G."/>
            <person name="Zifcakova L."/>
            <person name="Stursova M."/>
            <person name="Spatafora J.W."/>
            <person name="Tedersoo L."/>
            <person name="Vaario L.M."/>
            <person name="Yamada A."/>
            <person name="Yan M."/>
            <person name="Wang P."/>
            <person name="Xu J."/>
            <person name="Bruns T."/>
            <person name="Baldrian P."/>
            <person name="Vilgalys R."/>
            <person name="Dunand C."/>
            <person name="Henrissat B."/>
            <person name="Grigoriev I.V."/>
            <person name="Hibbett D."/>
            <person name="Nagy L.G."/>
            <person name="Martin F.M."/>
        </authorList>
    </citation>
    <scope>NUCLEOTIDE SEQUENCE</scope>
    <source>
        <strain evidence="6">UP504</strain>
    </source>
</reference>
<dbReference type="InterPro" id="IPR033904">
    <property type="entry name" value="Trans_IPPS_HH"/>
</dbReference>
<evidence type="ECO:0000256" key="1">
    <source>
        <dbReference type="ARBA" id="ARBA00001946"/>
    </source>
</evidence>
<dbReference type="InterPro" id="IPR019845">
    <property type="entry name" value="Squalene/phytoene_synthase_CS"/>
</dbReference>
<dbReference type="PANTHER" id="PTHR11626:SF2">
    <property type="entry name" value="SQUALENE SYNTHASE"/>
    <property type="match status" value="1"/>
</dbReference>
<gene>
    <name evidence="6" type="ORF">BS47DRAFT_571583</name>
</gene>
<comment type="similarity">
    <text evidence="2 5">Belongs to the phytoene/squalene synthase family.</text>
</comment>
<dbReference type="GO" id="GO:0055056">
    <property type="term" value="F:D-glucose transmembrane transporter activity"/>
    <property type="evidence" value="ECO:0007669"/>
    <property type="project" value="UniProtKB-UniRule"/>
</dbReference>
<feature type="transmembrane region" description="Helical" evidence="5">
    <location>
        <begin position="305"/>
        <end position="330"/>
    </location>
</feature>
<evidence type="ECO:0000313" key="7">
    <source>
        <dbReference type="Proteomes" id="UP000886523"/>
    </source>
</evidence>
<dbReference type="OrthoDB" id="431150at2759"/>
<keyword evidence="4 5" id="KW-0808">Transferase</keyword>
<organism evidence="6 7">
    <name type="scientific">Hydnum rufescens UP504</name>
    <dbReference type="NCBI Taxonomy" id="1448309"/>
    <lineage>
        <taxon>Eukaryota</taxon>
        <taxon>Fungi</taxon>
        <taxon>Dikarya</taxon>
        <taxon>Basidiomycota</taxon>
        <taxon>Agaricomycotina</taxon>
        <taxon>Agaricomycetes</taxon>
        <taxon>Cantharellales</taxon>
        <taxon>Hydnaceae</taxon>
        <taxon>Hydnum</taxon>
    </lineage>
</organism>
<comment type="catalytic activity">
    <reaction evidence="5">
        <text>2 (2E,6E)-farnesyl diphosphate + NADH + H(+) = squalene + 2 diphosphate + NAD(+)</text>
        <dbReference type="Rhea" id="RHEA:32299"/>
        <dbReference type="ChEBI" id="CHEBI:15378"/>
        <dbReference type="ChEBI" id="CHEBI:15440"/>
        <dbReference type="ChEBI" id="CHEBI:33019"/>
        <dbReference type="ChEBI" id="CHEBI:57540"/>
        <dbReference type="ChEBI" id="CHEBI:57945"/>
        <dbReference type="ChEBI" id="CHEBI:175763"/>
        <dbReference type="EC" id="2.5.1.21"/>
    </reaction>
</comment>
<accession>A0A9P6B4F5</accession>
<dbReference type="Gene3D" id="1.10.600.10">
    <property type="entry name" value="Farnesyl Diphosphate Synthase"/>
    <property type="match status" value="1"/>
</dbReference>
<dbReference type="GO" id="GO:0051996">
    <property type="term" value="F:squalene synthase [NAD(P)H] activity"/>
    <property type="evidence" value="ECO:0007669"/>
    <property type="project" value="UniProtKB-UniRule"/>
</dbReference>
<keyword evidence="5" id="KW-0812">Transmembrane</keyword>
<feature type="transmembrane region" description="Helical" evidence="5">
    <location>
        <begin position="462"/>
        <end position="485"/>
    </location>
</feature>
<comment type="function">
    <text evidence="5">Catalyzes the condensation of 2 farnesyl pyrophosphate (FPP) moieties to form squalene.</text>
</comment>
<dbReference type="GO" id="GO:0045338">
    <property type="term" value="P:farnesyl diphosphate metabolic process"/>
    <property type="evidence" value="ECO:0007669"/>
    <property type="project" value="InterPro"/>
</dbReference>
<dbReference type="PROSITE" id="PS01045">
    <property type="entry name" value="SQUALEN_PHYTOEN_SYN_2"/>
    <property type="match status" value="1"/>
</dbReference>
<comment type="caution">
    <text evidence="6">The sequence shown here is derived from an EMBL/GenBank/DDBJ whole genome shotgun (WGS) entry which is preliminary data.</text>
</comment>
<protein>
    <recommendedName>
        <fullName evidence="3 5">Squalene synthase</fullName>
        <shortName evidence="5">SQS</shortName>
        <shortName evidence="5">SS</shortName>
        <ecNumber evidence="3 5">2.5.1.21</ecNumber>
    </recommendedName>
</protein>
<dbReference type="SUPFAM" id="SSF48576">
    <property type="entry name" value="Terpenoid synthases"/>
    <property type="match status" value="1"/>
</dbReference>
<dbReference type="PROSITE" id="PS01044">
    <property type="entry name" value="SQUALEN_PHYTOEN_SYN_1"/>
    <property type="match status" value="1"/>
</dbReference>
<comment type="pathway">
    <text evidence="5">Terpene metabolism; lanosterol biosynthesis; lanosterol from farnesyl diphosphate: step 1/3.</text>
</comment>
<keyword evidence="5" id="KW-1133">Transmembrane helix</keyword>
<dbReference type="Proteomes" id="UP000886523">
    <property type="component" value="Unassembled WGS sequence"/>
</dbReference>
<dbReference type="AlphaFoldDB" id="A0A9P6B4F5"/>
<dbReference type="GO" id="GO:0005789">
    <property type="term" value="C:endoplasmic reticulum membrane"/>
    <property type="evidence" value="ECO:0007669"/>
    <property type="project" value="TreeGrafter"/>
</dbReference>
<name>A0A9P6B4F5_9AGAM</name>
<evidence type="ECO:0000256" key="3">
    <source>
        <dbReference type="ARBA" id="ARBA00012373"/>
    </source>
</evidence>